<dbReference type="PANTHER" id="PTHR11360:SF177">
    <property type="entry name" value="RIBOFLAVIN TRANSPORTER MCH5"/>
    <property type="match status" value="1"/>
</dbReference>
<protein>
    <submittedName>
        <fullName evidence="6">MFS general substrate transporter</fullName>
    </submittedName>
</protein>
<feature type="transmembrane region" description="Helical" evidence="4">
    <location>
        <begin position="271"/>
        <end position="293"/>
    </location>
</feature>
<keyword evidence="4" id="KW-1133">Transmembrane helix</keyword>
<dbReference type="Proteomes" id="UP000736335">
    <property type="component" value="Unassembled WGS sequence"/>
</dbReference>
<evidence type="ECO:0000256" key="2">
    <source>
        <dbReference type="ARBA" id="ARBA00006727"/>
    </source>
</evidence>
<dbReference type="PROSITE" id="PS50850">
    <property type="entry name" value="MFS"/>
    <property type="match status" value="1"/>
</dbReference>
<dbReference type="InterPro" id="IPR036259">
    <property type="entry name" value="MFS_trans_sf"/>
</dbReference>
<keyword evidence="4" id="KW-0472">Membrane</keyword>
<organism evidence="6 7">
    <name type="scientific">Thelephora terrestris</name>
    <dbReference type="NCBI Taxonomy" id="56493"/>
    <lineage>
        <taxon>Eukaryota</taxon>
        <taxon>Fungi</taxon>
        <taxon>Dikarya</taxon>
        <taxon>Basidiomycota</taxon>
        <taxon>Agaricomycotina</taxon>
        <taxon>Agaricomycetes</taxon>
        <taxon>Thelephorales</taxon>
        <taxon>Thelephoraceae</taxon>
        <taxon>Thelephora</taxon>
    </lineage>
</organism>
<sequence length="457" mass="49216">MASQQRPISTQTLEVGPESNERRWTSDGSVTVNVSEEQPSEKKEEEDVEASPTIPTPPVDDFPDGGLAAWSVVFGSTCAIFATFGLVNAWGVFQSYYKRILIPETDTSTIAWIGSIQYALVFFPGLIAGRLFDLGYFKRTMFISSVILAVATVLTAECQEFWQLLLCQGLLTGFCCGMIFSPIPAVASQWFKTRRALAFGVMSTGSSLGGTIIPIAASNLIELIGFKWTMRVIALIELFMLTIANLTLRRRIEARKQTGPFFAWHDFKKPAFNVFAIGGILNFLGLFTLLTFIDLSATSIGISPKFSFYLVSITNAGSGLGRVSSGLLADRFGALTVTGPLTLMCAIMTYIWPFVSTKGALIAIGIVYGFCSGAYVSLLPVPLMMMGDMHDAGRRTGSFLTCIALGAVAGPPISGAIAQATDGFKSVGYYAGSCILGAVGFMYLTKYLMTGSLRGKC</sequence>
<feature type="transmembrane region" description="Helical" evidence="4">
    <location>
        <begin position="67"/>
        <end position="90"/>
    </location>
</feature>
<dbReference type="PANTHER" id="PTHR11360">
    <property type="entry name" value="MONOCARBOXYLATE TRANSPORTER"/>
    <property type="match status" value="1"/>
</dbReference>
<feature type="region of interest" description="Disordered" evidence="3">
    <location>
        <begin position="1"/>
        <end position="61"/>
    </location>
</feature>
<proteinExistence type="inferred from homology"/>
<dbReference type="AlphaFoldDB" id="A0A9P6HBJ4"/>
<evidence type="ECO:0000256" key="1">
    <source>
        <dbReference type="ARBA" id="ARBA00004141"/>
    </source>
</evidence>
<feature type="transmembrane region" description="Helical" evidence="4">
    <location>
        <begin position="110"/>
        <end position="128"/>
    </location>
</feature>
<keyword evidence="7" id="KW-1185">Reference proteome</keyword>
<dbReference type="OrthoDB" id="6509908at2759"/>
<feature type="compositionally biased region" description="Polar residues" evidence="3">
    <location>
        <begin position="1"/>
        <end position="13"/>
    </location>
</feature>
<evidence type="ECO:0000256" key="4">
    <source>
        <dbReference type="SAM" id="Phobius"/>
    </source>
</evidence>
<reference evidence="6" key="2">
    <citation type="submission" date="2020-11" db="EMBL/GenBank/DDBJ databases">
        <authorList>
            <consortium name="DOE Joint Genome Institute"/>
            <person name="Kuo A."/>
            <person name="Miyauchi S."/>
            <person name="Kiss E."/>
            <person name="Drula E."/>
            <person name="Kohler A."/>
            <person name="Sanchez-Garcia M."/>
            <person name="Andreopoulos B."/>
            <person name="Barry K.W."/>
            <person name="Bonito G."/>
            <person name="Buee M."/>
            <person name="Carver A."/>
            <person name="Chen C."/>
            <person name="Cichocki N."/>
            <person name="Clum A."/>
            <person name="Culley D."/>
            <person name="Crous P.W."/>
            <person name="Fauchery L."/>
            <person name="Girlanda M."/>
            <person name="Hayes R."/>
            <person name="Keri Z."/>
            <person name="Labutti K."/>
            <person name="Lipzen A."/>
            <person name="Lombard V."/>
            <person name="Magnuson J."/>
            <person name="Maillard F."/>
            <person name="Morin E."/>
            <person name="Murat C."/>
            <person name="Nolan M."/>
            <person name="Ohm R."/>
            <person name="Pangilinan J."/>
            <person name="Pereira M."/>
            <person name="Perotto S."/>
            <person name="Peter M."/>
            <person name="Riley R."/>
            <person name="Sitrit Y."/>
            <person name="Stielow B."/>
            <person name="Szollosi G."/>
            <person name="Zifcakova L."/>
            <person name="Stursova M."/>
            <person name="Spatafora J.W."/>
            <person name="Tedersoo L."/>
            <person name="Vaario L.-M."/>
            <person name="Yamada A."/>
            <person name="Yan M."/>
            <person name="Wang P."/>
            <person name="Xu J."/>
            <person name="Bruns T."/>
            <person name="Baldrian P."/>
            <person name="Vilgalys R."/>
            <person name="Henrissat B."/>
            <person name="Grigoriev I.V."/>
            <person name="Hibbett D."/>
            <person name="Nagy L.G."/>
            <person name="Martin F.M."/>
        </authorList>
    </citation>
    <scope>NUCLEOTIDE SEQUENCE</scope>
    <source>
        <strain evidence="6">UH-Tt-Lm1</strain>
    </source>
</reference>
<dbReference type="Pfam" id="PF07690">
    <property type="entry name" value="MFS_1"/>
    <property type="match status" value="1"/>
</dbReference>
<dbReference type="InterPro" id="IPR011701">
    <property type="entry name" value="MFS"/>
</dbReference>
<dbReference type="SUPFAM" id="SSF103473">
    <property type="entry name" value="MFS general substrate transporter"/>
    <property type="match status" value="1"/>
</dbReference>
<evidence type="ECO:0000259" key="5">
    <source>
        <dbReference type="PROSITE" id="PS50850"/>
    </source>
</evidence>
<keyword evidence="4" id="KW-0812">Transmembrane</keyword>
<dbReference type="Gene3D" id="1.20.1250.20">
    <property type="entry name" value="MFS general substrate transporter like domains"/>
    <property type="match status" value="2"/>
</dbReference>
<evidence type="ECO:0000256" key="3">
    <source>
        <dbReference type="SAM" id="MobiDB-lite"/>
    </source>
</evidence>
<feature type="transmembrane region" description="Helical" evidence="4">
    <location>
        <begin position="359"/>
        <end position="378"/>
    </location>
</feature>
<dbReference type="EMBL" id="WIUZ02000010">
    <property type="protein sequence ID" value="KAF9783217.1"/>
    <property type="molecule type" value="Genomic_DNA"/>
</dbReference>
<gene>
    <name evidence="6" type="ORF">BJ322DRAFT_1069674</name>
</gene>
<dbReference type="GO" id="GO:0016020">
    <property type="term" value="C:membrane"/>
    <property type="evidence" value="ECO:0007669"/>
    <property type="project" value="UniProtKB-SubCell"/>
</dbReference>
<comment type="similarity">
    <text evidence="2">Belongs to the major facilitator superfamily. Monocarboxylate porter (TC 2.A.1.13) family.</text>
</comment>
<dbReference type="GO" id="GO:0022857">
    <property type="term" value="F:transmembrane transporter activity"/>
    <property type="evidence" value="ECO:0007669"/>
    <property type="project" value="InterPro"/>
</dbReference>
<name>A0A9P6HBJ4_9AGAM</name>
<feature type="domain" description="Major facilitator superfamily (MFS) profile" evidence="5">
    <location>
        <begin position="271"/>
        <end position="457"/>
    </location>
</feature>
<dbReference type="InterPro" id="IPR050327">
    <property type="entry name" value="Proton-linked_MCT"/>
</dbReference>
<comment type="subcellular location">
    <subcellularLocation>
        <location evidence="1">Membrane</location>
        <topology evidence="1">Multi-pass membrane protein</topology>
    </subcellularLocation>
</comment>
<evidence type="ECO:0000313" key="6">
    <source>
        <dbReference type="EMBL" id="KAF9783217.1"/>
    </source>
</evidence>
<feature type="transmembrane region" description="Helical" evidence="4">
    <location>
        <begin position="228"/>
        <end position="248"/>
    </location>
</feature>
<reference evidence="6" key="1">
    <citation type="journal article" date="2020" name="Nat. Commun.">
        <title>Large-scale genome sequencing of mycorrhizal fungi provides insights into the early evolution of symbiotic traits.</title>
        <authorList>
            <person name="Miyauchi S."/>
            <person name="Kiss E."/>
            <person name="Kuo A."/>
            <person name="Drula E."/>
            <person name="Kohler A."/>
            <person name="Sanchez-Garcia M."/>
            <person name="Morin E."/>
            <person name="Andreopoulos B."/>
            <person name="Barry K.W."/>
            <person name="Bonito G."/>
            <person name="Buee M."/>
            <person name="Carver A."/>
            <person name="Chen C."/>
            <person name="Cichocki N."/>
            <person name="Clum A."/>
            <person name="Culley D."/>
            <person name="Crous P.W."/>
            <person name="Fauchery L."/>
            <person name="Girlanda M."/>
            <person name="Hayes R.D."/>
            <person name="Keri Z."/>
            <person name="LaButti K."/>
            <person name="Lipzen A."/>
            <person name="Lombard V."/>
            <person name="Magnuson J."/>
            <person name="Maillard F."/>
            <person name="Murat C."/>
            <person name="Nolan M."/>
            <person name="Ohm R.A."/>
            <person name="Pangilinan J."/>
            <person name="Pereira M.F."/>
            <person name="Perotto S."/>
            <person name="Peter M."/>
            <person name="Pfister S."/>
            <person name="Riley R."/>
            <person name="Sitrit Y."/>
            <person name="Stielow J.B."/>
            <person name="Szollosi G."/>
            <person name="Zifcakova L."/>
            <person name="Stursova M."/>
            <person name="Spatafora J.W."/>
            <person name="Tedersoo L."/>
            <person name="Vaario L.M."/>
            <person name="Yamada A."/>
            <person name="Yan M."/>
            <person name="Wang P."/>
            <person name="Xu J."/>
            <person name="Bruns T."/>
            <person name="Baldrian P."/>
            <person name="Vilgalys R."/>
            <person name="Dunand C."/>
            <person name="Henrissat B."/>
            <person name="Grigoriev I.V."/>
            <person name="Hibbett D."/>
            <person name="Nagy L.G."/>
            <person name="Martin F.M."/>
        </authorList>
    </citation>
    <scope>NUCLEOTIDE SEQUENCE</scope>
    <source>
        <strain evidence="6">UH-Tt-Lm1</strain>
    </source>
</reference>
<feature type="transmembrane region" description="Helical" evidence="4">
    <location>
        <begin position="196"/>
        <end position="216"/>
    </location>
</feature>
<dbReference type="InterPro" id="IPR020846">
    <property type="entry name" value="MFS_dom"/>
</dbReference>
<dbReference type="CDD" id="cd17352">
    <property type="entry name" value="MFS_MCT_SLC16"/>
    <property type="match status" value="1"/>
</dbReference>
<feature type="transmembrane region" description="Helical" evidence="4">
    <location>
        <begin position="299"/>
        <end position="320"/>
    </location>
</feature>
<feature type="transmembrane region" description="Helical" evidence="4">
    <location>
        <begin position="399"/>
        <end position="421"/>
    </location>
</feature>
<evidence type="ECO:0000313" key="7">
    <source>
        <dbReference type="Proteomes" id="UP000736335"/>
    </source>
</evidence>
<comment type="caution">
    <text evidence="6">The sequence shown here is derived from an EMBL/GenBank/DDBJ whole genome shotgun (WGS) entry which is preliminary data.</text>
</comment>
<feature type="transmembrane region" description="Helical" evidence="4">
    <location>
        <begin position="427"/>
        <end position="444"/>
    </location>
</feature>
<accession>A0A9P6HBJ4</accession>
<feature type="transmembrane region" description="Helical" evidence="4">
    <location>
        <begin position="162"/>
        <end position="184"/>
    </location>
</feature>
<feature type="transmembrane region" description="Helical" evidence="4">
    <location>
        <begin position="332"/>
        <end position="353"/>
    </location>
</feature>